<keyword evidence="2" id="KW-0812">Transmembrane</keyword>
<keyword evidence="2" id="KW-1133">Transmembrane helix</keyword>
<dbReference type="EMBL" id="RZNC01000001">
    <property type="protein sequence ID" value="RWZ68121.1"/>
    <property type="molecule type" value="Genomic_DNA"/>
</dbReference>
<evidence type="ECO:0000313" key="4">
    <source>
        <dbReference type="Proteomes" id="UP000288603"/>
    </source>
</evidence>
<keyword evidence="4" id="KW-1185">Reference proteome</keyword>
<reference evidence="3 4" key="1">
    <citation type="submission" date="2018-12" db="EMBL/GenBank/DDBJ databases">
        <authorList>
            <person name="Li F."/>
        </authorList>
    </citation>
    <scope>NUCLEOTIDE SEQUENCE [LARGE SCALE GENOMIC DNA]</scope>
    <source>
        <strain evidence="3 4">8H24J-4-2</strain>
    </source>
</reference>
<protein>
    <submittedName>
        <fullName evidence="3">Uncharacterized protein</fullName>
    </submittedName>
</protein>
<proteinExistence type="predicted"/>
<keyword evidence="2" id="KW-0472">Membrane</keyword>
<dbReference type="AlphaFoldDB" id="A0A444QEZ1"/>
<gene>
    <name evidence="3" type="ORF">ELQ92_02450</name>
</gene>
<dbReference type="Proteomes" id="UP000288603">
    <property type="component" value="Unassembled WGS sequence"/>
</dbReference>
<evidence type="ECO:0000313" key="3">
    <source>
        <dbReference type="EMBL" id="RWZ68121.1"/>
    </source>
</evidence>
<dbReference type="OrthoDB" id="9960818at2"/>
<accession>A0A444QEZ1</accession>
<comment type="caution">
    <text evidence="3">The sequence shown here is derived from an EMBL/GenBank/DDBJ whole genome shotgun (WGS) entry which is preliminary data.</text>
</comment>
<feature type="transmembrane region" description="Helical" evidence="2">
    <location>
        <begin position="96"/>
        <end position="117"/>
    </location>
</feature>
<sequence>MDGNNAPDEHPAPGRAAPTPRARDRRGVGALWNPHVVMLVVGGLALVAIGVRLYRSALAVVYSDFTSRGTHGLTDVESADRDPAQDLVAMQVEWTIGPLLIAFGLLAVLVGVTVLAVRWCGGPRR</sequence>
<evidence type="ECO:0000256" key="2">
    <source>
        <dbReference type="SAM" id="Phobius"/>
    </source>
</evidence>
<feature type="region of interest" description="Disordered" evidence="1">
    <location>
        <begin position="1"/>
        <end position="24"/>
    </location>
</feature>
<feature type="transmembrane region" description="Helical" evidence="2">
    <location>
        <begin position="31"/>
        <end position="54"/>
    </location>
</feature>
<organism evidence="3 4">
    <name type="scientific">Labedella populi</name>
    <dbReference type="NCBI Taxonomy" id="2498850"/>
    <lineage>
        <taxon>Bacteria</taxon>
        <taxon>Bacillati</taxon>
        <taxon>Actinomycetota</taxon>
        <taxon>Actinomycetes</taxon>
        <taxon>Micrococcales</taxon>
        <taxon>Microbacteriaceae</taxon>
        <taxon>Labedella</taxon>
    </lineage>
</organism>
<name>A0A444QEZ1_9MICO</name>
<dbReference type="RefSeq" id="WP_128497354.1">
    <property type="nucleotide sequence ID" value="NZ_RZNC01000001.1"/>
</dbReference>
<evidence type="ECO:0000256" key="1">
    <source>
        <dbReference type="SAM" id="MobiDB-lite"/>
    </source>
</evidence>